<evidence type="ECO:0000256" key="2">
    <source>
        <dbReference type="ARBA" id="ARBA00022801"/>
    </source>
</evidence>
<keyword evidence="8" id="KW-1133">Transmembrane helix</keyword>
<reference evidence="10" key="1">
    <citation type="journal article" date="2018" name="Nat. Microbiol.">
        <title>Leveraging single-cell genomics to expand the fungal tree of life.</title>
        <authorList>
            <person name="Ahrendt S.R."/>
            <person name="Quandt C.A."/>
            <person name="Ciobanu D."/>
            <person name="Clum A."/>
            <person name="Salamov A."/>
            <person name="Andreopoulos B."/>
            <person name="Cheng J.F."/>
            <person name="Woyke T."/>
            <person name="Pelin A."/>
            <person name="Henrissat B."/>
            <person name="Reynolds N.K."/>
            <person name="Benny G.L."/>
            <person name="Smith M.E."/>
            <person name="James T.Y."/>
            <person name="Grigoriev I.V."/>
        </authorList>
    </citation>
    <scope>NUCLEOTIDE SEQUENCE [LARGE SCALE GENOMIC DNA]</scope>
    <source>
        <strain evidence="10">Benny S71-1</strain>
    </source>
</reference>
<keyword evidence="6" id="KW-0479">Metal-binding</keyword>
<feature type="binding site" evidence="6">
    <location>
        <position position="324"/>
    </location>
    <ligand>
        <name>Ca(2+)</name>
        <dbReference type="ChEBI" id="CHEBI:29108"/>
        <label>1</label>
        <note>catalytic</note>
    </ligand>
</feature>
<sequence length="424" mass="46600">MHRLPPRNEADKISASARSATTATLSRSAIIGVLFAVVLSYTILPYYVTLFRTLNLGRTITPLNTDRCNHVVHPRVEGCEDMVVDHAAGIVYMACGSVENRLRWWPPLDHHDRRNLTDEQDPIFIYHLKTGKLEALPIAGFDGELHLHGIALWKPGPDGLAATTPLTAADPPAVLMLINHAYTGSTIEIFEHILPSTPSTSGVGVLRHVETVKDPLIHAPNSVHPVSRRSFYVTNDHRFHRGALRMIEQVGVLPISNVIFRDEDGTSEVVASNIAYPNGIIGYHDDNYILVVASTMARIYVYRRNTHNNQLTLHGYVSTAFTGDNLRMDFGTGRLYIAGTMQPLNLLKKTYDTTVEVASQVARVDNLNVGDIAKGIAPSADITPLVIYDKYPGSALTVAAVDAKHQKMLLSGFFADGILVCDLL</sequence>
<feature type="binding site" evidence="6">
    <location>
        <position position="325"/>
    </location>
    <ligand>
        <name>Ca(2+)</name>
        <dbReference type="ChEBI" id="CHEBI:29108"/>
        <label>1</label>
        <note>catalytic</note>
    </ligand>
</feature>
<feature type="transmembrane region" description="Helical" evidence="8">
    <location>
        <begin position="29"/>
        <end position="48"/>
    </location>
</feature>
<protein>
    <recommendedName>
        <fullName evidence="11">Calcium-dependent phosphotriesterase</fullName>
    </recommendedName>
</protein>
<evidence type="ECO:0000256" key="1">
    <source>
        <dbReference type="ARBA" id="ARBA00008595"/>
    </source>
</evidence>
<organism evidence="9 10">
    <name type="scientific">Syncephalis pseudoplumigaleata</name>
    <dbReference type="NCBI Taxonomy" id="1712513"/>
    <lineage>
        <taxon>Eukaryota</taxon>
        <taxon>Fungi</taxon>
        <taxon>Fungi incertae sedis</taxon>
        <taxon>Zoopagomycota</taxon>
        <taxon>Zoopagomycotina</taxon>
        <taxon>Zoopagomycetes</taxon>
        <taxon>Zoopagales</taxon>
        <taxon>Piptocephalidaceae</taxon>
        <taxon>Syncephalis</taxon>
    </lineage>
</organism>
<dbReference type="Proteomes" id="UP000278143">
    <property type="component" value="Unassembled WGS sequence"/>
</dbReference>
<feature type="active site" description="Proton acceptor" evidence="5">
    <location>
        <position position="148"/>
    </location>
</feature>
<keyword evidence="10" id="KW-1185">Reference proteome</keyword>
<dbReference type="InterPro" id="IPR002640">
    <property type="entry name" value="Arylesterase"/>
</dbReference>
<evidence type="ECO:0000313" key="10">
    <source>
        <dbReference type="Proteomes" id="UP000278143"/>
    </source>
</evidence>
<evidence type="ECO:0008006" key="11">
    <source>
        <dbReference type="Google" id="ProtNLM"/>
    </source>
</evidence>
<feature type="disulfide bond" description="In form B" evidence="7">
    <location>
        <begin position="68"/>
        <end position="421"/>
    </location>
</feature>
<dbReference type="InterPro" id="IPR011042">
    <property type="entry name" value="6-blade_b-propeller_TolB-like"/>
</dbReference>
<feature type="binding site" evidence="6">
    <location>
        <position position="81"/>
    </location>
    <ligand>
        <name>Ca(2+)</name>
        <dbReference type="ChEBI" id="CHEBI:29108"/>
        <label>1</label>
        <note>catalytic</note>
    </ligand>
</feature>
<keyword evidence="6" id="KW-0106">Calcium</keyword>
<dbReference type="GO" id="GO:0046872">
    <property type="term" value="F:metal ion binding"/>
    <property type="evidence" value="ECO:0007669"/>
    <property type="project" value="UniProtKB-KW"/>
</dbReference>
<evidence type="ECO:0000313" key="9">
    <source>
        <dbReference type="EMBL" id="RKP24143.1"/>
    </source>
</evidence>
<dbReference type="PANTHER" id="PTHR11799">
    <property type="entry name" value="PARAOXONASE"/>
    <property type="match status" value="1"/>
</dbReference>
<dbReference type="InterPro" id="IPR051288">
    <property type="entry name" value="Serum_paraoxonase/arylesterase"/>
</dbReference>
<dbReference type="EMBL" id="KZ990420">
    <property type="protein sequence ID" value="RKP24143.1"/>
    <property type="molecule type" value="Genomic_DNA"/>
</dbReference>
<dbReference type="AlphaFoldDB" id="A0A4P9YVP7"/>
<keyword evidence="2" id="KW-0378">Hydrolase</keyword>
<dbReference type="PANTHER" id="PTHR11799:SF12">
    <property type="entry name" value="PARAOXONASE-RELATED"/>
    <property type="match status" value="1"/>
</dbReference>
<dbReference type="GO" id="GO:0004064">
    <property type="term" value="F:arylesterase activity"/>
    <property type="evidence" value="ECO:0007669"/>
    <property type="project" value="InterPro"/>
</dbReference>
<keyword evidence="4" id="KW-0325">Glycoprotein</keyword>
<dbReference type="Gene3D" id="2.120.10.30">
    <property type="entry name" value="TolB, C-terminal domain"/>
    <property type="match status" value="1"/>
</dbReference>
<feature type="binding site" evidence="6">
    <location>
        <position position="221"/>
    </location>
    <ligand>
        <name>Ca(2+)</name>
        <dbReference type="ChEBI" id="CHEBI:29108"/>
        <label>1</label>
        <note>catalytic</note>
    </ligand>
</feature>
<dbReference type="OrthoDB" id="5307922at2759"/>
<gene>
    <name evidence="9" type="ORF">SYNPS1DRAFT_30088</name>
</gene>
<feature type="binding site" evidence="6">
    <location>
        <position position="278"/>
    </location>
    <ligand>
        <name>Ca(2+)</name>
        <dbReference type="ChEBI" id="CHEBI:29108"/>
        <label>1</label>
        <note>catalytic</note>
    </ligand>
</feature>
<evidence type="ECO:0000256" key="5">
    <source>
        <dbReference type="PIRSR" id="PIRSR602640-1"/>
    </source>
</evidence>
<name>A0A4P9YVP7_9FUNG</name>
<evidence type="ECO:0000256" key="8">
    <source>
        <dbReference type="SAM" id="Phobius"/>
    </source>
</evidence>
<comment type="similarity">
    <text evidence="1">Belongs to the paraoxonase family.</text>
</comment>
<evidence type="ECO:0000256" key="6">
    <source>
        <dbReference type="PIRSR" id="PIRSR602640-2"/>
    </source>
</evidence>
<evidence type="ECO:0000256" key="4">
    <source>
        <dbReference type="ARBA" id="ARBA00023180"/>
    </source>
</evidence>
<proteinExistence type="inferred from homology"/>
<dbReference type="Pfam" id="PF01731">
    <property type="entry name" value="Arylesterase"/>
    <property type="match status" value="1"/>
</dbReference>
<keyword evidence="8" id="KW-0812">Transmembrane</keyword>
<evidence type="ECO:0000256" key="3">
    <source>
        <dbReference type="ARBA" id="ARBA00023157"/>
    </source>
</evidence>
<accession>A0A4P9YVP7</accession>
<evidence type="ECO:0000256" key="7">
    <source>
        <dbReference type="PIRSR" id="PIRSR602640-3"/>
    </source>
</evidence>
<feature type="binding site" evidence="6">
    <location>
        <position position="150"/>
    </location>
    <ligand>
        <name>Ca(2+)</name>
        <dbReference type="ChEBI" id="CHEBI:29108"/>
        <label>1</label>
        <note>catalytic</note>
    </ligand>
</feature>
<keyword evidence="3 7" id="KW-1015">Disulfide bond</keyword>
<comment type="cofactor">
    <cofactor evidence="6">
        <name>Ca(2+)</name>
        <dbReference type="ChEBI" id="CHEBI:29108"/>
    </cofactor>
    <text evidence="6">Binds 2 calcium ions per subunit.</text>
</comment>
<dbReference type="SUPFAM" id="SSF63829">
    <property type="entry name" value="Calcium-dependent phosphotriesterase"/>
    <property type="match status" value="1"/>
</dbReference>
<keyword evidence="8" id="KW-0472">Membrane</keyword>